<comment type="subcellular location">
    <subcellularLocation>
        <location evidence="2">Cytoplasm</location>
    </subcellularLocation>
</comment>
<comment type="similarity">
    <text evidence="3">Belongs to the FliH family.</text>
</comment>
<dbReference type="OrthoDB" id="6415116at2"/>
<evidence type="ECO:0000256" key="9">
    <source>
        <dbReference type="ARBA" id="ARBA00023225"/>
    </source>
</evidence>
<dbReference type="GO" id="GO:0005829">
    <property type="term" value="C:cytosol"/>
    <property type="evidence" value="ECO:0007669"/>
    <property type="project" value="TreeGrafter"/>
</dbReference>
<gene>
    <name evidence="11" type="ORF">D9V74_00355</name>
</gene>
<dbReference type="GO" id="GO:0015031">
    <property type="term" value="P:protein transport"/>
    <property type="evidence" value="ECO:0007669"/>
    <property type="project" value="UniProtKB-KW"/>
</dbReference>
<dbReference type="GO" id="GO:0009288">
    <property type="term" value="C:bacterial-type flagellum"/>
    <property type="evidence" value="ECO:0007669"/>
    <property type="project" value="InterPro"/>
</dbReference>
<name>A0A4D6Y214_9GAMM</name>
<dbReference type="RefSeq" id="WP_158362229.1">
    <property type="nucleotide sequence ID" value="NZ_CP034864.1"/>
</dbReference>
<keyword evidence="9" id="KW-1006">Bacterial flagellum protein export</keyword>
<evidence type="ECO:0000256" key="1">
    <source>
        <dbReference type="ARBA" id="ARBA00003041"/>
    </source>
</evidence>
<keyword evidence="5" id="KW-0813">Transport</keyword>
<evidence type="ECO:0000256" key="6">
    <source>
        <dbReference type="ARBA" id="ARBA00022490"/>
    </source>
</evidence>
<accession>A0A4D6Y214</accession>
<dbReference type="Pfam" id="PF02108">
    <property type="entry name" value="FliH"/>
    <property type="match status" value="1"/>
</dbReference>
<evidence type="ECO:0000256" key="3">
    <source>
        <dbReference type="ARBA" id="ARBA00006602"/>
    </source>
</evidence>
<evidence type="ECO:0000256" key="2">
    <source>
        <dbReference type="ARBA" id="ARBA00004496"/>
    </source>
</evidence>
<evidence type="ECO:0000256" key="7">
    <source>
        <dbReference type="ARBA" id="ARBA00022795"/>
    </source>
</evidence>
<dbReference type="PANTHER" id="PTHR34982:SF1">
    <property type="entry name" value="FLAGELLAR ASSEMBLY PROTEIN FLIH"/>
    <property type="match status" value="1"/>
</dbReference>
<evidence type="ECO:0000256" key="8">
    <source>
        <dbReference type="ARBA" id="ARBA00022927"/>
    </source>
</evidence>
<evidence type="ECO:0000313" key="11">
    <source>
        <dbReference type="EMBL" id="QCI23642.1"/>
    </source>
</evidence>
<dbReference type="PRINTS" id="PR01003">
    <property type="entry name" value="FLGFLIH"/>
</dbReference>
<evidence type="ECO:0000256" key="5">
    <source>
        <dbReference type="ARBA" id="ARBA00022448"/>
    </source>
</evidence>
<comment type="function">
    <text evidence="1">Needed for flagellar regrowth and assembly.</text>
</comment>
<proteinExistence type="inferred from homology"/>
<dbReference type="InterPro" id="IPR000563">
    <property type="entry name" value="Flag_FliH"/>
</dbReference>
<keyword evidence="8" id="KW-0653">Protein transport</keyword>
<keyword evidence="11" id="KW-0966">Cell projection</keyword>
<evidence type="ECO:0000313" key="12">
    <source>
        <dbReference type="Proteomes" id="UP000298745"/>
    </source>
</evidence>
<protein>
    <recommendedName>
        <fullName evidence="4">Flagellar assembly protein FliH</fullName>
    </recommendedName>
</protein>
<dbReference type="PANTHER" id="PTHR34982">
    <property type="entry name" value="YOP PROTEINS TRANSLOCATION PROTEIN L"/>
    <property type="match status" value="1"/>
</dbReference>
<keyword evidence="7" id="KW-1005">Bacterial flagellum biogenesis</keyword>
<dbReference type="InterPro" id="IPR051472">
    <property type="entry name" value="T3SS_Stator/FliH"/>
</dbReference>
<dbReference type="GO" id="GO:0071973">
    <property type="term" value="P:bacterial-type flagellum-dependent cell motility"/>
    <property type="evidence" value="ECO:0007669"/>
    <property type="project" value="InterPro"/>
</dbReference>
<organism evidence="11 12">
    <name type="scientific">Buchnera aphidicola</name>
    <name type="common">Macrosiphoniella sanborni</name>
    <dbReference type="NCBI Taxonomy" id="1241865"/>
    <lineage>
        <taxon>Bacteria</taxon>
        <taxon>Pseudomonadati</taxon>
        <taxon>Pseudomonadota</taxon>
        <taxon>Gammaproteobacteria</taxon>
        <taxon>Enterobacterales</taxon>
        <taxon>Erwiniaceae</taxon>
        <taxon>Buchnera</taxon>
    </lineage>
</organism>
<dbReference type="GO" id="GO:0044781">
    <property type="term" value="P:bacterial-type flagellum organization"/>
    <property type="evidence" value="ECO:0007669"/>
    <property type="project" value="UniProtKB-KW"/>
</dbReference>
<feature type="domain" description="Flagellar assembly protein FliH/Type III secretion system HrpE" evidence="10">
    <location>
        <begin position="92"/>
        <end position="218"/>
    </location>
</feature>
<dbReference type="AlphaFoldDB" id="A0A4D6Y214"/>
<dbReference type="InterPro" id="IPR018035">
    <property type="entry name" value="Flagellar_FliH/T3SS_HrpE"/>
</dbReference>
<keyword evidence="11" id="KW-0282">Flagellum</keyword>
<dbReference type="EMBL" id="CP034864">
    <property type="protein sequence ID" value="QCI23642.1"/>
    <property type="molecule type" value="Genomic_DNA"/>
</dbReference>
<dbReference type="Proteomes" id="UP000298745">
    <property type="component" value="Chromosome"/>
</dbReference>
<evidence type="ECO:0000259" key="10">
    <source>
        <dbReference type="Pfam" id="PF02108"/>
    </source>
</evidence>
<keyword evidence="11" id="KW-0969">Cilium</keyword>
<reference evidence="11 12" key="2">
    <citation type="submission" date="2019-05" db="EMBL/GenBank/DDBJ databases">
        <title>Genome evolution of the obligate endosymbiont Buchnera aphidicola.</title>
        <authorList>
            <person name="Moran N.A."/>
        </authorList>
    </citation>
    <scope>NUCLEOTIDE SEQUENCE [LARGE SCALE GENOMIC DNA]</scope>
    <source>
        <strain evidence="11 12">Msa</strain>
    </source>
</reference>
<evidence type="ECO:0000256" key="4">
    <source>
        <dbReference type="ARBA" id="ARBA00016507"/>
    </source>
</evidence>
<keyword evidence="6" id="KW-0963">Cytoplasm</keyword>
<reference evidence="11 12" key="1">
    <citation type="submission" date="2018-12" db="EMBL/GenBank/DDBJ databases">
        <authorList>
            <person name="Chong R.A."/>
        </authorList>
    </citation>
    <scope>NUCLEOTIDE SEQUENCE [LARGE SCALE GENOMIC DNA]</scope>
    <source>
        <strain evidence="11 12">Msa</strain>
    </source>
</reference>
<sequence>MSDSNLQYDLNLQENWMKWYPQEIFLKNSQNKKNILFHLDKMNKKDFCVNIKNQDFSYDDKQVKIKIDDILQKKYEEGFKKGFLKGQEEQDKLKEKLNNLFFSFENDLSKFENKLYSELLKIILKISSYVIGKNLNVDKSILINYIKKMINENSFLLKTPKLIVHPDNKVLIENTFNKFLHDHKWRLEYDDSIDLNGCKIISEDSCLDATVNARWQELYRLIFSEEY</sequence>
<dbReference type="GO" id="GO:0003774">
    <property type="term" value="F:cytoskeletal motor activity"/>
    <property type="evidence" value="ECO:0007669"/>
    <property type="project" value="InterPro"/>
</dbReference>